<sequence length="116" mass="12964">MSPTPSIKTRFLILSDTHGAELPESCFHHSSDVVIHCGDLTTSSYITEFQTTIKQLQRLKAPFKFVIAGNHDFTLDTPTFQQKIREAGLENDPTVKNVYGDYEESAPSSNTNKTTE</sequence>
<accession>A0A401KKM7</accession>
<dbReference type="PANTHER" id="PTHR12905">
    <property type="entry name" value="METALLOPHOSPHOESTERASE"/>
    <property type="match status" value="1"/>
</dbReference>
<feature type="domain" description="Calcineurin-like phosphoesterase" evidence="2">
    <location>
        <begin position="10"/>
        <end position="85"/>
    </location>
</feature>
<organism evidence="3 4">
    <name type="scientific">Aspergillus awamori</name>
    <name type="common">Black koji mold</name>
    <dbReference type="NCBI Taxonomy" id="105351"/>
    <lineage>
        <taxon>Eukaryota</taxon>
        <taxon>Fungi</taxon>
        <taxon>Dikarya</taxon>
        <taxon>Ascomycota</taxon>
        <taxon>Pezizomycotina</taxon>
        <taxon>Eurotiomycetes</taxon>
        <taxon>Eurotiomycetidae</taxon>
        <taxon>Eurotiales</taxon>
        <taxon>Aspergillaceae</taxon>
        <taxon>Aspergillus</taxon>
    </lineage>
</organism>
<dbReference type="InterPro" id="IPR051693">
    <property type="entry name" value="UPF0046_metallophosphoest"/>
</dbReference>
<dbReference type="Gene3D" id="3.60.21.10">
    <property type="match status" value="1"/>
</dbReference>
<keyword evidence="4" id="KW-1185">Reference proteome</keyword>
<comment type="caution">
    <text evidence="3">The sequence shown here is derived from an EMBL/GenBank/DDBJ whole genome shotgun (WGS) entry which is preliminary data.</text>
</comment>
<dbReference type="PANTHER" id="PTHR12905:SF0">
    <property type="entry name" value="CALCINEURIN-LIKE PHOSPHOESTERASE DOMAIN-CONTAINING PROTEIN"/>
    <property type="match status" value="1"/>
</dbReference>
<protein>
    <submittedName>
        <fullName evidence="3">Metallophosphoesterase domain-containing protein 1</fullName>
    </submittedName>
</protein>
<dbReference type="SUPFAM" id="SSF56300">
    <property type="entry name" value="Metallo-dependent phosphatases"/>
    <property type="match status" value="1"/>
</dbReference>
<dbReference type="EMBL" id="BDHI01000002">
    <property type="protein sequence ID" value="GCB19791.1"/>
    <property type="molecule type" value="Genomic_DNA"/>
</dbReference>
<gene>
    <name evidence="3" type="ORF">AAWM_02676</name>
</gene>
<dbReference type="Proteomes" id="UP000286921">
    <property type="component" value="Unassembled WGS sequence"/>
</dbReference>
<dbReference type="InterPro" id="IPR004843">
    <property type="entry name" value="Calcineurin-like_PHP"/>
</dbReference>
<evidence type="ECO:0000313" key="4">
    <source>
        <dbReference type="Proteomes" id="UP000286921"/>
    </source>
</evidence>
<evidence type="ECO:0000313" key="3">
    <source>
        <dbReference type="EMBL" id="GCB19791.1"/>
    </source>
</evidence>
<feature type="compositionally biased region" description="Polar residues" evidence="1">
    <location>
        <begin position="106"/>
        <end position="116"/>
    </location>
</feature>
<name>A0A401KKM7_ASPAW</name>
<dbReference type="GO" id="GO:0016787">
    <property type="term" value="F:hydrolase activity"/>
    <property type="evidence" value="ECO:0007669"/>
    <property type="project" value="InterPro"/>
</dbReference>
<evidence type="ECO:0000256" key="1">
    <source>
        <dbReference type="SAM" id="MobiDB-lite"/>
    </source>
</evidence>
<evidence type="ECO:0000259" key="2">
    <source>
        <dbReference type="Pfam" id="PF00149"/>
    </source>
</evidence>
<reference evidence="3 4" key="1">
    <citation type="submission" date="2016-09" db="EMBL/GenBank/DDBJ databases">
        <title>Aspergillus awamori IFM 58123T.</title>
        <authorList>
            <person name="Kusuya Y."/>
            <person name="Shimizu M."/>
            <person name="Takahashi H."/>
            <person name="Yaguchi T."/>
        </authorList>
    </citation>
    <scope>NUCLEOTIDE SEQUENCE [LARGE SCALE GENOMIC DNA]</scope>
    <source>
        <strain evidence="3 4">IFM 58123</strain>
    </source>
</reference>
<proteinExistence type="predicted"/>
<dbReference type="Pfam" id="PF00149">
    <property type="entry name" value="Metallophos"/>
    <property type="match status" value="1"/>
</dbReference>
<dbReference type="InterPro" id="IPR029052">
    <property type="entry name" value="Metallo-depent_PP-like"/>
</dbReference>
<feature type="region of interest" description="Disordered" evidence="1">
    <location>
        <begin position="91"/>
        <end position="116"/>
    </location>
</feature>
<dbReference type="AlphaFoldDB" id="A0A401KKM7"/>